<dbReference type="Gene3D" id="2.40.128.520">
    <property type="match status" value="1"/>
</dbReference>
<dbReference type="InterPro" id="IPR036298">
    <property type="entry name" value="Chalcone_isomerase_sf"/>
</dbReference>
<dbReference type="Gene3D" id="3.50.70.10">
    <property type="match status" value="1"/>
</dbReference>
<evidence type="ECO:0000259" key="3">
    <source>
        <dbReference type="Pfam" id="PF16036"/>
    </source>
</evidence>
<evidence type="ECO:0000313" key="4">
    <source>
        <dbReference type="EMBL" id="SHI78444.1"/>
    </source>
</evidence>
<dbReference type="Pfam" id="PF09917">
    <property type="entry name" value="DUF2147"/>
    <property type="match status" value="1"/>
</dbReference>
<name>A0A1M6DYV7_9FLAO</name>
<keyword evidence="5" id="KW-1185">Reference proteome</keyword>
<dbReference type="GO" id="GO:0016872">
    <property type="term" value="F:intramolecular lyase activity"/>
    <property type="evidence" value="ECO:0007669"/>
    <property type="project" value="InterPro"/>
</dbReference>
<dbReference type="SUPFAM" id="SSF54626">
    <property type="entry name" value="Chalcone isomerase"/>
    <property type="match status" value="1"/>
</dbReference>
<dbReference type="EMBL" id="FQYP01000003">
    <property type="protein sequence ID" value="SHI78444.1"/>
    <property type="molecule type" value="Genomic_DNA"/>
</dbReference>
<dbReference type="OrthoDB" id="270742at2"/>
<keyword evidence="1" id="KW-0732">Signal</keyword>
<dbReference type="Proteomes" id="UP000184432">
    <property type="component" value="Unassembled WGS sequence"/>
</dbReference>
<accession>A0A1M6DYV7</accession>
<evidence type="ECO:0000259" key="2">
    <source>
        <dbReference type="Pfam" id="PF09917"/>
    </source>
</evidence>
<dbReference type="Pfam" id="PF16036">
    <property type="entry name" value="Chalcone_3"/>
    <property type="match status" value="1"/>
</dbReference>
<feature type="signal peptide" evidence="1">
    <location>
        <begin position="1"/>
        <end position="19"/>
    </location>
</feature>
<dbReference type="STRING" id="570521.SAMN04488508_103106"/>
<protein>
    <recommendedName>
        <fullName evidence="6">DUF2147 domain-containing protein</fullName>
    </recommendedName>
</protein>
<dbReference type="RefSeq" id="WP_084549451.1">
    <property type="nucleotide sequence ID" value="NZ_FQYP01000003.1"/>
</dbReference>
<dbReference type="AlphaFoldDB" id="A0A1M6DYV7"/>
<evidence type="ECO:0000313" key="5">
    <source>
        <dbReference type="Proteomes" id="UP000184432"/>
    </source>
</evidence>
<reference evidence="5" key="1">
    <citation type="submission" date="2016-11" db="EMBL/GenBank/DDBJ databases">
        <authorList>
            <person name="Varghese N."/>
            <person name="Submissions S."/>
        </authorList>
    </citation>
    <scope>NUCLEOTIDE SEQUENCE [LARGE SCALE GENOMIC DNA]</scope>
    <source>
        <strain evidence="5">DSM 22623</strain>
    </source>
</reference>
<evidence type="ECO:0008006" key="6">
    <source>
        <dbReference type="Google" id="ProtNLM"/>
    </source>
</evidence>
<feature type="domain" description="DUF2147" evidence="2">
    <location>
        <begin position="192"/>
        <end position="293"/>
    </location>
</feature>
<evidence type="ECO:0000256" key="1">
    <source>
        <dbReference type="SAM" id="SignalP"/>
    </source>
</evidence>
<dbReference type="InterPro" id="IPR019223">
    <property type="entry name" value="DUF2147"/>
</dbReference>
<proteinExistence type="predicted"/>
<organism evidence="4 5">
    <name type="scientific">Aquimarina spongiae</name>
    <dbReference type="NCBI Taxonomy" id="570521"/>
    <lineage>
        <taxon>Bacteria</taxon>
        <taxon>Pseudomonadati</taxon>
        <taxon>Bacteroidota</taxon>
        <taxon>Flavobacteriia</taxon>
        <taxon>Flavobacteriales</taxon>
        <taxon>Flavobacteriaceae</taxon>
        <taxon>Aquimarina</taxon>
    </lineage>
</organism>
<feature type="chain" id="PRO_5012160876" description="DUF2147 domain-containing protein" evidence="1">
    <location>
        <begin position="20"/>
        <end position="311"/>
    </location>
</feature>
<dbReference type="InterPro" id="IPR016088">
    <property type="entry name" value="Chalcone_isomerase_3-sand"/>
</dbReference>
<gene>
    <name evidence="4" type="ORF">SAMN04488508_103106</name>
</gene>
<sequence>MMKKVLCYLTFFTVVCSLAQTKVGVVRFNDTDKFGETELMLNGAGEREKLYAIGLYLDFEVEGPEDGVKVAEKDKEMAVTIKVLSSMNQKGLEKLIRGGIEVATNGNSFKLEDHIRKFIGLLPNDVKKFDIIKILHTKGGKLTVFRNRTILGTMTNMEFKTALFKIWLGENPVDYDLKENLLAAYKPNPVLGKWRMIDKESGVALSVVQVYIIDGKVFGTIEKMMRESERDDVCFKCTGEDKNKKIEGMTILKNLRFSGDKYEGGTYTNVWTGEKADCQIWTEEEKRDVLYVKYKGGGGIHEWRRIKDSKK</sequence>
<feature type="domain" description="Chalcone isomerase" evidence="3">
    <location>
        <begin position="21"/>
        <end position="182"/>
    </location>
</feature>
<dbReference type="InterPro" id="IPR016087">
    <property type="entry name" value="Chalcone_isomerase"/>
</dbReference>